<name>A0ABR2MP32_9ASPA</name>
<gene>
    <name evidence="2" type="ORF">KSP40_PGU013395</name>
</gene>
<dbReference type="InterPro" id="IPR045866">
    <property type="entry name" value="FAM210A/B-like"/>
</dbReference>
<evidence type="ECO:0000259" key="1">
    <source>
        <dbReference type="Pfam" id="PF06916"/>
    </source>
</evidence>
<keyword evidence="3" id="KW-1185">Reference proteome</keyword>
<protein>
    <recommendedName>
        <fullName evidence="1">DUF1279 domain-containing protein</fullName>
    </recommendedName>
</protein>
<sequence>MARSSASVLERETPYCFLDFHASKEEPKNRQKPVTERRSEGSLAQVALEKAESWRELLLKKNRPRPGLARRIRDTEFIHQGTSQSYTTVLIFLTSLARISEYYGSGANLRNIFVRKNERPCIEKSKAEPAKELLAKYGGAYLATSITLSLISFSLCYLLISTGIDVQALLGKVGIMLDENGEKVGTFALAYAAHKAASPIRFSPTVALTPVVAGWIRKKSAEKNV</sequence>
<evidence type="ECO:0000313" key="3">
    <source>
        <dbReference type="Proteomes" id="UP001412067"/>
    </source>
</evidence>
<reference evidence="2 3" key="1">
    <citation type="journal article" date="2022" name="Nat. Plants">
        <title>Genomes of leafy and leafless Platanthera orchids illuminate the evolution of mycoheterotrophy.</title>
        <authorList>
            <person name="Li M.H."/>
            <person name="Liu K.W."/>
            <person name="Li Z."/>
            <person name="Lu H.C."/>
            <person name="Ye Q.L."/>
            <person name="Zhang D."/>
            <person name="Wang J.Y."/>
            <person name="Li Y.F."/>
            <person name="Zhong Z.M."/>
            <person name="Liu X."/>
            <person name="Yu X."/>
            <person name="Liu D.K."/>
            <person name="Tu X.D."/>
            <person name="Liu B."/>
            <person name="Hao Y."/>
            <person name="Liao X.Y."/>
            <person name="Jiang Y.T."/>
            <person name="Sun W.H."/>
            <person name="Chen J."/>
            <person name="Chen Y.Q."/>
            <person name="Ai Y."/>
            <person name="Zhai J.W."/>
            <person name="Wu S.S."/>
            <person name="Zhou Z."/>
            <person name="Hsiao Y.Y."/>
            <person name="Wu W.L."/>
            <person name="Chen Y.Y."/>
            <person name="Lin Y.F."/>
            <person name="Hsu J.L."/>
            <person name="Li C.Y."/>
            <person name="Wang Z.W."/>
            <person name="Zhao X."/>
            <person name="Zhong W.Y."/>
            <person name="Ma X.K."/>
            <person name="Ma L."/>
            <person name="Huang J."/>
            <person name="Chen G.Z."/>
            <person name="Huang M.Z."/>
            <person name="Huang L."/>
            <person name="Peng D.H."/>
            <person name="Luo Y.B."/>
            <person name="Zou S.Q."/>
            <person name="Chen S.P."/>
            <person name="Lan S."/>
            <person name="Tsai W.C."/>
            <person name="Van de Peer Y."/>
            <person name="Liu Z.J."/>
        </authorList>
    </citation>
    <scope>NUCLEOTIDE SEQUENCE [LARGE SCALE GENOMIC DNA]</scope>
    <source>
        <strain evidence="2">Lor288</strain>
    </source>
</reference>
<dbReference type="PANTHER" id="PTHR21377:SF20">
    <property type="entry name" value="OS04G0416000 PROTEIN"/>
    <property type="match status" value="1"/>
</dbReference>
<proteinExistence type="predicted"/>
<feature type="domain" description="DUF1279" evidence="1">
    <location>
        <begin position="130"/>
        <end position="211"/>
    </location>
</feature>
<organism evidence="2 3">
    <name type="scientific">Platanthera guangdongensis</name>
    <dbReference type="NCBI Taxonomy" id="2320717"/>
    <lineage>
        <taxon>Eukaryota</taxon>
        <taxon>Viridiplantae</taxon>
        <taxon>Streptophyta</taxon>
        <taxon>Embryophyta</taxon>
        <taxon>Tracheophyta</taxon>
        <taxon>Spermatophyta</taxon>
        <taxon>Magnoliopsida</taxon>
        <taxon>Liliopsida</taxon>
        <taxon>Asparagales</taxon>
        <taxon>Orchidaceae</taxon>
        <taxon>Orchidoideae</taxon>
        <taxon>Orchideae</taxon>
        <taxon>Orchidinae</taxon>
        <taxon>Platanthera</taxon>
    </lineage>
</organism>
<accession>A0ABR2MP32</accession>
<comment type="caution">
    <text evidence="2">The sequence shown here is derived from an EMBL/GenBank/DDBJ whole genome shotgun (WGS) entry which is preliminary data.</text>
</comment>
<dbReference type="Pfam" id="PF06916">
    <property type="entry name" value="FAM210A-B_dom"/>
    <property type="match status" value="1"/>
</dbReference>
<dbReference type="EMBL" id="JBBWWR010000005">
    <property type="protein sequence ID" value="KAK8965821.1"/>
    <property type="molecule type" value="Genomic_DNA"/>
</dbReference>
<dbReference type="Proteomes" id="UP001412067">
    <property type="component" value="Unassembled WGS sequence"/>
</dbReference>
<evidence type="ECO:0000313" key="2">
    <source>
        <dbReference type="EMBL" id="KAK8965821.1"/>
    </source>
</evidence>
<dbReference type="InterPro" id="IPR009688">
    <property type="entry name" value="FAM210A/B-like_dom"/>
</dbReference>
<dbReference type="PANTHER" id="PTHR21377">
    <property type="entry name" value="PROTEIN FAM210B, MITOCHONDRIAL"/>
    <property type="match status" value="1"/>
</dbReference>